<evidence type="ECO:0000313" key="13">
    <source>
        <dbReference type="EMBL" id="SVA59038.1"/>
    </source>
</evidence>
<dbReference type="GO" id="GO:0004594">
    <property type="term" value="F:pantothenate kinase activity"/>
    <property type="evidence" value="ECO:0007669"/>
    <property type="project" value="InterPro"/>
</dbReference>
<keyword evidence="7" id="KW-0418">Kinase</keyword>
<comment type="subcellular location">
    <subcellularLocation>
        <location evidence="2">Cytoplasm</location>
    </subcellularLocation>
</comment>
<keyword evidence="10" id="KW-0173">Coenzyme A biosynthesis</keyword>
<dbReference type="PANTHER" id="PTHR34265">
    <property type="entry name" value="TYPE III PANTOTHENATE KINASE"/>
    <property type="match status" value="1"/>
</dbReference>
<protein>
    <recommendedName>
        <fullName evidence="12">Type III pantothenate kinase</fullName>
    </recommendedName>
</protein>
<keyword evidence="9" id="KW-0630">Potassium</keyword>
<evidence type="ECO:0000256" key="7">
    <source>
        <dbReference type="ARBA" id="ARBA00022777"/>
    </source>
</evidence>
<name>A0A381X385_9ZZZZ</name>
<dbReference type="SUPFAM" id="SSF53067">
    <property type="entry name" value="Actin-like ATPase domain"/>
    <property type="match status" value="2"/>
</dbReference>
<reference evidence="13" key="1">
    <citation type="submission" date="2018-05" db="EMBL/GenBank/DDBJ databases">
        <authorList>
            <person name="Lanie J.A."/>
            <person name="Ng W.-L."/>
            <person name="Kazmierczak K.M."/>
            <person name="Andrzejewski T.M."/>
            <person name="Davidsen T.M."/>
            <person name="Wayne K.J."/>
            <person name="Tettelin H."/>
            <person name="Glass J.I."/>
            <person name="Rusch D."/>
            <person name="Podicherti R."/>
            <person name="Tsui H.-C.T."/>
            <person name="Winkler M.E."/>
        </authorList>
    </citation>
    <scope>NUCLEOTIDE SEQUENCE</scope>
</reference>
<evidence type="ECO:0000256" key="1">
    <source>
        <dbReference type="ARBA" id="ARBA00001958"/>
    </source>
</evidence>
<sequence>MAWGVVAHAAVVLLVDIGNTHTHAAVANGERIVADARFASESLVLGQAERPLAKLLRLAKAGRLTGAVFCSVVPRLNPPLKRLLRGRWQCAAWQLTARTVTGIGIDYPKPATIGADRLANAIAAHARFGAPVVVVDFGTAVTFDVVDAAGNYTGGIIAPGLSAMTDYLHEKTALLPRIKIAEPESVIGKDTGGAMLSGAVHGYRGLIAELVRQLKRELGAARLPVVATGGYAALMAAKLPVIRRVEPLLTLEGLRLAGLARRPAWWRT</sequence>
<dbReference type="CDD" id="cd24015">
    <property type="entry name" value="ASKHA_NBD_PanK-III"/>
    <property type="match status" value="1"/>
</dbReference>
<dbReference type="NCBIfam" id="TIGR00671">
    <property type="entry name" value="baf"/>
    <property type="match status" value="1"/>
</dbReference>
<evidence type="ECO:0000256" key="6">
    <source>
        <dbReference type="ARBA" id="ARBA00022741"/>
    </source>
</evidence>
<evidence type="ECO:0000256" key="8">
    <source>
        <dbReference type="ARBA" id="ARBA00022840"/>
    </source>
</evidence>
<keyword evidence="4" id="KW-0963">Cytoplasm</keyword>
<proteinExistence type="inferred from homology"/>
<comment type="subunit">
    <text evidence="3">Homodimer.</text>
</comment>
<accession>A0A381X385</accession>
<dbReference type="InterPro" id="IPR004619">
    <property type="entry name" value="Type_III_PanK"/>
</dbReference>
<dbReference type="GO" id="GO:0005524">
    <property type="term" value="F:ATP binding"/>
    <property type="evidence" value="ECO:0007669"/>
    <property type="project" value="UniProtKB-KW"/>
</dbReference>
<dbReference type="InterPro" id="IPR043129">
    <property type="entry name" value="ATPase_NBD"/>
</dbReference>
<evidence type="ECO:0000256" key="11">
    <source>
        <dbReference type="ARBA" id="ARBA00038036"/>
    </source>
</evidence>
<gene>
    <name evidence="13" type="ORF">METZ01_LOCUS111892</name>
</gene>
<organism evidence="13">
    <name type="scientific">marine metagenome</name>
    <dbReference type="NCBI Taxonomy" id="408172"/>
    <lineage>
        <taxon>unclassified sequences</taxon>
        <taxon>metagenomes</taxon>
        <taxon>ecological metagenomes</taxon>
    </lineage>
</organism>
<evidence type="ECO:0000256" key="9">
    <source>
        <dbReference type="ARBA" id="ARBA00022958"/>
    </source>
</evidence>
<evidence type="ECO:0000256" key="5">
    <source>
        <dbReference type="ARBA" id="ARBA00022679"/>
    </source>
</evidence>
<evidence type="ECO:0000256" key="10">
    <source>
        <dbReference type="ARBA" id="ARBA00022993"/>
    </source>
</evidence>
<dbReference type="GO" id="GO:0015937">
    <property type="term" value="P:coenzyme A biosynthetic process"/>
    <property type="evidence" value="ECO:0007669"/>
    <property type="project" value="UniProtKB-KW"/>
</dbReference>
<dbReference type="Pfam" id="PF03309">
    <property type="entry name" value="Pan_kinase"/>
    <property type="match status" value="1"/>
</dbReference>
<keyword evidence="8" id="KW-0067">ATP-binding</keyword>
<dbReference type="EMBL" id="UINC01013708">
    <property type="protein sequence ID" value="SVA59038.1"/>
    <property type="molecule type" value="Genomic_DNA"/>
</dbReference>
<evidence type="ECO:0000256" key="3">
    <source>
        <dbReference type="ARBA" id="ARBA00011738"/>
    </source>
</evidence>
<evidence type="ECO:0000256" key="2">
    <source>
        <dbReference type="ARBA" id="ARBA00004496"/>
    </source>
</evidence>
<dbReference type="AlphaFoldDB" id="A0A381X385"/>
<dbReference type="PANTHER" id="PTHR34265:SF1">
    <property type="entry name" value="TYPE III PANTOTHENATE KINASE"/>
    <property type="match status" value="1"/>
</dbReference>
<comment type="cofactor">
    <cofactor evidence="1">
        <name>K(+)</name>
        <dbReference type="ChEBI" id="CHEBI:29103"/>
    </cofactor>
</comment>
<dbReference type="GO" id="GO:0005737">
    <property type="term" value="C:cytoplasm"/>
    <property type="evidence" value="ECO:0007669"/>
    <property type="project" value="UniProtKB-SubCell"/>
</dbReference>
<evidence type="ECO:0000256" key="12">
    <source>
        <dbReference type="ARBA" id="ARBA00040883"/>
    </source>
</evidence>
<comment type="similarity">
    <text evidence="11">Belongs to the type III pantothenate kinase family.</text>
</comment>
<evidence type="ECO:0000256" key="4">
    <source>
        <dbReference type="ARBA" id="ARBA00022490"/>
    </source>
</evidence>
<keyword evidence="5" id="KW-0808">Transferase</keyword>
<dbReference type="Gene3D" id="3.30.420.40">
    <property type="match status" value="2"/>
</dbReference>
<keyword evidence="6" id="KW-0547">Nucleotide-binding</keyword>
<dbReference type="HAMAP" id="MF_01274">
    <property type="entry name" value="Pantothen_kinase_3"/>
    <property type="match status" value="1"/>
</dbReference>